<dbReference type="InterPro" id="IPR013785">
    <property type="entry name" value="Aldolase_TIM"/>
</dbReference>
<evidence type="ECO:0000256" key="3">
    <source>
        <dbReference type="ARBA" id="ARBA00022723"/>
    </source>
</evidence>
<evidence type="ECO:0000313" key="5">
    <source>
        <dbReference type="EMBL" id="QAT43999.1"/>
    </source>
</evidence>
<evidence type="ECO:0000313" key="6">
    <source>
        <dbReference type="Proteomes" id="UP000287601"/>
    </source>
</evidence>
<dbReference type="AlphaFoldDB" id="A0A410PYG6"/>
<name>A0A410PYG6_9FIRM</name>
<evidence type="ECO:0000256" key="1">
    <source>
        <dbReference type="ARBA" id="ARBA00001947"/>
    </source>
</evidence>
<dbReference type="PANTHER" id="PTHR37418">
    <property type="entry name" value="3-KETO-5-AMINOHEXANOATE CLEAVAGE ENZYME-RELATED"/>
    <property type="match status" value="1"/>
</dbReference>
<keyword evidence="2" id="KW-0808">Transferase</keyword>
<dbReference type="KEGG" id="amij:EQM06_12635"/>
<dbReference type="GO" id="GO:0043720">
    <property type="term" value="F:3-keto-5-aminohexanoate cleavage activity"/>
    <property type="evidence" value="ECO:0007669"/>
    <property type="project" value="InterPro"/>
</dbReference>
<proteinExistence type="predicted"/>
<protein>
    <submittedName>
        <fullName evidence="5">3-keto-5-aminohexanoate cleavage protein</fullName>
    </submittedName>
</protein>
<evidence type="ECO:0000256" key="4">
    <source>
        <dbReference type="ARBA" id="ARBA00022833"/>
    </source>
</evidence>
<gene>
    <name evidence="5" type="ORF">EQM06_12635</name>
</gene>
<dbReference type="RefSeq" id="WP_128746706.1">
    <property type="nucleotide sequence ID" value="NZ_CP035281.1"/>
</dbReference>
<dbReference type="InterPro" id="IPR008567">
    <property type="entry name" value="BKACE"/>
</dbReference>
<dbReference type="EMBL" id="CP035281">
    <property type="protein sequence ID" value="QAT43999.1"/>
    <property type="molecule type" value="Genomic_DNA"/>
</dbReference>
<reference evidence="5 6" key="1">
    <citation type="submission" date="2019-01" db="EMBL/GenBank/DDBJ databases">
        <title>Draft genomes of a novel of Aminipila strains.</title>
        <authorList>
            <person name="Ma S."/>
        </authorList>
    </citation>
    <scope>NUCLEOTIDE SEQUENCE [LARGE SCALE GENOMIC DNA]</scope>
    <source>
        <strain evidence="6">JN-39</strain>
    </source>
</reference>
<keyword evidence="6" id="KW-1185">Reference proteome</keyword>
<dbReference type="Pfam" id="PF05853">
    <property type="entry name" value="BKACE"/>
    <property type="match status" value="1"/>
</dbReference>
<dbReference type="Proteomes" id="UP000287601">
    <property type="component" value="Chromosome"/>
</dbReference>
<keyword evidence="4" id="KW-0862">Zinc</keyword>
<keyword evidence="3" id="KW-0479">Metal-binding</keyword>
<organism evidence="5 6">
    <name type="scientific">Aminipila luticellarii</name>
    <dbReference type="NCBI Taxonomy" id="2507160"/>
    <lineage>
        <taxon>Bacteria</taxon>
        <taxon>Bacillati</taxon>
        <taxon>Bacillota</taxon>
        <taxon>Clostridia</taxon>
        <taxon>Peptostreptococcales</taxon>
        <taxon>Anaerovoracaceae</taxon>
        <taxon>Aminipila</taxon>
    </lineage>
</organism>
<dbReference type="GO" id="GO:0046872">
    <property type="term" value="F:metal ion binding"/>
    <property type="evidence" value="ECO:0007669"/>
    <property type="project" value="UniProtKB-KW"/>
</dbReference>
<evidence type="ECO:0000256" key="2">
    <source>
        <dbReference type="ARBA" id="ARBA00022679"/>
    </source>
</evidence>
<dbReference type="Gene3D" id="3.20.20.70">
    <property type="entry name" value="Aldolase class I"/>
    <property type="match status" value="1"/>
</dbReference>
<accession>A0A410PYG6</accession>
<sequence length="277" mass="30401">MEKNKVIITAALTGAVTPKEINEYIPMTPQEIADDAYACWKAGAAVVHLHMRDDKGIGTMDQERFAETIRLIKKHEDCNVVINCTTSGDNSASDEERVAHVKALKPEMASFDAGSFNWMPFGVFKNEPKFLEKLAKTLQETGVKPEIEVFDTGMLGVTDYYLKKGMLTAPTHFQFVLGVKGGMEATIENLLFLLRKIPEGSTWSAFGIGAGHMPILYATIALGGHVRVGLEDNVYLAKGVKATNVQLVERAVAAVKTYGKEVADPDEAREILGLKRR</sequence>
<dbReference type="OrthoDB" id="63399at2"/>
<dbReference type="PANTHER" id="PTHR37418:SF2">
    <property type="entry name" value="3-KETO-5-AMINOHEXANOATE CLEAVAGE ENZYME"/>
    <property type="match status" value="1"/>
</dbReference>
<comment type="cofactor">
    <cofactor evidence="1">
        <name>Zn(2+)</name>
        <dbReference type="ChEBI" id="CHEBI:29105"/>
    </cofactor>
</comment>